<name>A0A0C3L8P3_9AGAM</name>
<dbReference type="Proteomes" id="UP000054248">
    <property type="component" value="Unassembled WGS sequence"/>
</dbReference>
<reference evidence="3" key="2">
    <citation type="submission" date="2015-01" db="EMBL/GenBank/DDBJ databases">
        <title>Evolutionary Origins and Diversification of the Mycorrhizal Mutualists.</title>
        <authorList>
            <consortium name="DOE Joint Genome Institute"/>
            <consortium name="Mycorrhizal Genomics Consortium"/>
            <person name="Kohler A."/>
            <person name="Kuo A."/>
            <person name="Nagy L.G."/>
            <person name="Floudas D."/>
            <person name="Copeland A."/>
            <person name="Barry K.W."/>
            <person name="Cichocki N."/>
            <person name="Veneault-Fourrey C."/>
            <person name="LaButti K."/>
            <person name="Lindquist E.A."/>
            <person name="Lipzen A."/>
            <person name="Lundell T."/>
            <person name="Morin E."/>
            <person name="Murat C."/>
            <person name="Riley R."/>
            <person name="Ohm R."/>
            <person name="Sun H."/>
            <person name="Tunlid A."/>
            <person name="Henrissat B."/>
            <person name="Grigoriev I.V."/>
            <person name="Hibbett D.S."/>
            <person name="Martin F."/>
        </authorList>
    </citation>
    <scope>NUCLEOTIDE SEQUENCE [LARGE SCALE GENOMIC DNA]</scope>
    <source>
        <strain evidence="3">MUT 4182</strain>
    </source>
</reference>
<feature type="region of interest" description="Disordered" evidence="1">
    <location>
        <begin position="359"/>
        <end position="412"/>
    </location>
</feature>
<feature type="compositionally biased region" description="Polar residues" evidence="1">
    <location>
        <begin position="508"/>
        <end position="537"/>
    </location>
</feature>
<feature type="compositionally biased region" description="Basic and acidic residues" evidence="1">
    <location>
        <begin position="654"/>
        <end position="667"/>
    </location>
</feature>
<feature type="region of interest" description="Disordered" evidence="1">
    <location>
        <begin position="44"/>
        <end position="78"/>
    </location>
</feature>
<dbReference type="AlphaFoldDB" id="A0A0C3L8P3"/>
<feature type="region of interest" description="Disordered" evidence="1">
    <location>
        <begin position="209"/>
        <end position="347"/>
    </location>
</feature>
<feature type="compositionally biased region" description="Acidic residues" evidence="1">
    <location>
        <begin position="289"/>
        <end position="298"/>
    </location>
</feature>
<organism evidence="2 3">
    <name type="scientific">Tulasnella calospora MUT 4182</name>
    <dbReference type="NCBI Taxonomy" id="1051891"/>
    <lineage>
        <taxon>Eukaryota</taxon>
        <taxon>Fungi</taxon>
        <taxon>Dikarya</taxon>
        <taxon>Basidiomycota</taxon>
        <taxon>Agaricomycotina</taxon>
        <taxon>Agaricomycetes</taxon>
        <taxon>Cantharellales</taxon>
        <taxon>Tulasnellaceae</taxon>
        <taxon>Tulasnella</taxon>
    </lineage>
</organism>
<feature type="region of interest" description="Disordered" evidence="1">
    <location>
        <begin position="133"/>
        <end position="177"/>
    </location>
</feature>
<gene>
    <name evidence="2" type="ORF">M407DRAFT_5732</name>
</gene>
<feature type="region of interest" description="Disordered" evidence="1">
    <location>
        <begin position="446"/>
        <end position="470"/>
    </location>
</feature>
<feature type="compositionally biased region" description="Basic and acidic residues" evidence="1">
    <location>
        <begin position="256"/>
        <end position="273"/>
    </location>
</feature>
<protein>
    <submittedName>
        <fullName evidence="2">Uncharacterized protein</fullName>
    </submittedName>
</protein>
<feature type="compositionally biased region" description="Pro residues" evidence="1">
    <location>
        <begin position="558"/>
        <end position="568"/>
    </location>
</feature>
<proteinExistence type="predicted"/>
<dbReference type="STRING" id="1051891.A0A0C3L8P3"/>
<evidence type="ECO:0000313" key="3">
    <source>
        <dbReference type="Proteomes" id="UP000054248"/>
    </source>
</evidence>
<feature type="region of interest" description="Disordered" evidence="1">
    <location>
        <begin position="591"/>
        <end position="844"/>
    </location>
</feature>
<evidence type="ECO:0000313" key="2">
    <source>
        <dbReference type="EMBL" id="KIO30208.1"/>
    </source>
</evidence>
<keyword evidence="3" id="KW-1185">Reference proteome</keyword>
<sequence>MATPAAFSRLQLAAALLEYDNDPDNPDAPQVNAKESAIFVNLRRPAPPPRVLQQHQDDGDDEDVPLSHTVQTRTADNRKSMVASLINVEQEDPERDAEDEMLSSWGLEGLVEKNEKKDKRPTHLNFDKFTTIDLDEPREPPSRALSAMLPNPHGPPTPTDVNTSSIQRYPPKRPLSMGDMDGLVIGVSPERRRKSPEVIDYRRSMIGTLDFTSPAPKSPGEGDGPQDLLAFPSKNTLKSTPAKESPNPFAIPLPESMRRSRLDPKAISDERRLSIGSMGQLADQANQEDQVDLEDPPEDSSTNFFGTNHPDSRLRTHSMGTIPTQAMLDADEPSPLPSPAAPESKRLTRLDLLRPKVLVMPSPLQDQKAGPSKKTRDGFFTTDDGGLPLPIGSRPEARPGLAPLPGSGSNPRLSMSLSQLTFRQSLMVGGQRDPSYADIDRNLRMADQDGERADQGWSEEEDEDKELRPAGKLYGKSLIDNLEARKAVIKGKQRVFTGDQRPAMMQRQGVTRSSTLIDPSTFNSRPTTQYLTPSQVQEDVRRKRASGAPLVDFSSEAPPGPNARPGVPPTRSVFGVDKVWERELAKMKALEEQEKEEQAKLQALDARLEDRRHQAGLPRNTSANVGPRASTLLPDPEHISPLMPTPPLGEANSDDARRPPLGSRRESAASLGARGWFNSPGSDDESDGGDKRASFASTATARPPPFPRKISAPSRLPQIPGGADDSEEEDVPLAQQAARRSMMPPGQNSKPSALADSDSDEDKPIAVLKRHQSKSSAGPSGSFAAELGLGSSAFSPKKRAPAGKADDSSSEDEVPLGVRHPTANRLSTMPSGLQGDDEDEDDKPLGAKFAGASMNPLQQQQMQQQAFLQQQMLQQQMMMQAQMRTSMAFGGPMMNPSVMGSGFFPPPMSMHSLNANAMTAAQDAQSAQISRVDQWRRDVVQ</sequence>
<accession>A0A0C3L8P3</accession>
<feature type="region of interest" description="Disordered" evidence="1">
    <location>
        <begin position="498"/>
        <end position="572"/>
    </location>
</feature>
<dbReference type="OrthoDB" id="2564267at2759"/>
<dbReference type="HOGENOM" id="CLU_014992_0_0_1"/>
<evidence type="ECO:0000256" key="1">
    <source>
        <dbReference type="SAM" id="MobiDB-lite"/>
    </source>
</evidence>
<dbReference type="EMBL" id="KN822974">
    <property type="protein sequence ID" value="KIO30208.1"/>
    <property type="molecule type" value="Genomic_DNA"/>
</dbReference>
<reference evidence="2 3" key="1">
    <citation type="submission" date="2014-04" db="EMBL/GenBank/DDBJ databases">
        <authorList>
            <consortium name="DOE Joint Genome Institute"/>
            <person name="Kuo A."/>
            <person name="Girlanda M."/>
            <person name="Perotto S."/>
            <person name="Kohler A."/>
            <person name="Nagy L.G."/>
            <person name="Floudas D."/>
            <person name="Copeland A."/>
            <person name="Barry K.W."/>
            <person name="Cichocki N."/>
            <person name="Veneault-Fourrey C."/>
            <person name="LaButti K."/>
            <person name="Lindquist E.A."/>
            <person name="Lipzen A."/>
            <person name="Lundell T."/>
            <person name="Morin E."/>
            <person name="Murat C."/>
            <person name="Sun H."/>
            <person name="Tunlid A."/>
            <person name="Henrissat B."/>
            <person name="Grigoriev I.V."/>
            <person name="Hibbett D.S."/>
            <person name="Martin F."/>
            <person name="Nordberg H.P."/>
            <person name="Cantor M.N."/>
            <person name="Hua S.X."/>
        </authorList>
    </citation>
    <scope>NUCLEOTIDE SEQUENCE [LARGE SCALE GENOMIC DNA]</scope>
    <source>
        <strain evidence="2 3">MUT 4182</strain>
    </source>
</reference>